<feature type="binding site" evidence="14">
    <location>
        <position position="186"/>
    </location>
    <ligand>
        <name>Zn(2+)</name>
        <dbReference type="ChEBI" id="CHEBI:29105"/>
        <label>2</label>
    </ligand>
</feature>
<dbReference type="GO" id="GO:0008270">
    <property type="term" value="F:zinc ion binding"/>
    <property type="evidence" value="ECO:0007669"/>
    <property type="project" value="UniProtKB-UniRule"/>
</dbReference>
<dbReference type="GO" id="GO:0006260">
    <property type="term" value="P:DNA replication"/>
    <property type="evidence" value="ECO:0007669"/>
    <property type="project" value="UniProtKB-KW"/>
</dbReference>
<dbReference type="NCBIfam" id="NF008035">
    <property type="entry name" value="PRK10767.1"/>
    <property type="match status" value="1"/>
</dbReference>
<dbReference type="PROSITE" id="PS51188">
    <property type="entry name" value="ZF_CR"/>
    <property type="match status" value="1"/>
</dbReference>
<feature type="domain" description="J" evidence="16">
    <location>
        <begin position="6"/>
        <end position="71"/>
    </location>
</feature>
<dbReference type="eggNOG" id="COG0484">
    <property type="taxonomic scope" value="Bacteria"/>
</dbReference>
<dbReference type="InterPro" id="IPR001623">
    <property type="entry name" value="DnaJ_domain"/>
</dbReference>
<accession>D2R9E1</accession>
<dbReference type="PROSITE" id="PS50076">
    <property type="entry name" value="DNAJ_2"/>
    <property type="match status" value="1"/>
</dbReference>
<dbReference type="Gene3D" id="2.10.230.10">
    <property type="entry name" value="Heat shock protein DnaJ, cysteine-rich domain"/>
    <property type="match status" value="1"/>
</dbReference>
<evidence type="ECO:0000256" key="15">
    <source>
        <dbReference type="PROSITE-ProRule" id="PRU00546"/>
    </source>
</evidence>
<dbReference type="EMBL" id="CP001848">
    <property type="protein sequence ID" value="ADB17691.1"/>
    <property type="molecule type" value="Genomic_DNA"/>
</dbReference>
<comment type="domain">
    <text evidence="14">The J domain is necessary and sufficient to stimulate DnaK ATPase activity. Zinc center 1 plays an important role in the autonomous, DnaK-independent chaperone activity of DnaJ. Zinc center 2 is essential for interaction with DnaK and for DnaJ activity.</text>
</comment>
<feature type="binding site" evidence="14">
    <location>
        <position position="197"/>
    </location>
    <ligand>
        <name>Zn(2+)</name>
        <dbReference type="ChEBI" id="CHEBI:29105"/>
        <label>1</label>
    </ligand>
</feature>
<feature type="binding site" evidence="14">
    <location>
        <position position="147"/>
    </location>
    <ligand>
        <name>Zn(2+)</name>
        <dbReference type="ChEBI" id="CHEBI:29105"/>
        <label>1</label>
    </ligand>
</feature>
<dbReference type="InterPro" id="IPR018253">
    <property type="entry name" value="DnaJ_domain_CS"/>
</dbReference>
<evidence type="ECO:0000256" key="12">
    <source>
        <dbReference type="ARBA" id="ARBA00061004"/>
    </source>
</evidence>
<dbReference type="InterPro" id="IPR036869">
    <property type="entry name" value="J_dom_sf"/>
</dbReference>
<proteinExistence type="inferred from homology"/>
<evidence type="ECO:0000256" key="3">
    <source>
        <dbReference type="ARBA" id="ARBA00022490"/>
    </source>
</evidence>
<gene>
    <name evidence="14" type="primary">dnaJ</name>
    <name evidence="18" type="ordered locus">Psta_3026</name>
</gene>
<dbReference type="AlphaFoldDB" id="D2R9E1"/>
<dbReference type="GO" id="GO:0009408">
    <property type="term" value="P:response to heat"/>
    <property type="evidence" value="ECO:0007669"/>
    <property type="project" value="InterPro"/>
</dbReference>
<dbReference type="KEGG" id="psl:Psta_3026"/>
<evidence type="ECO:0000256" key="11">
    <source>
        <dbReference type="ARBA" id="ARBA00053423"/>
    </source>
</evidence>
<comment type="subcellular location">
    <subcellularLocation>
        <location evidence="1 14">Cytoplasm</location>
    </subcellularLocation>
</comment>
<dbReference type="InterPro" id="IPR036410">
    <property type="entry name" value="HSP_DnaJ_Cys-rich_dom_sf"/>
</dbReference>
<reference evidence="18 19" key="1">
    <citation type="journal article" date="2009" name="Stand. Genomic Sci.">
        <title>Complete genome sequence of Pirellula staleyi type strain (ATCC 27377).</title>
        <authorList>
            <person name="Clum A."/>
            <person name="Tindall B.J."/>
            <person name="Sikorski J."/>
            <person name="Ivanova N."/>
            <person name="Mavrommatis K."/>
            <person name="Lucas S."/>
            <person name="Glavina del Rio T."/>
            <person name="Nolan M."/>
            <person name="Chen F."/>
            <person name="Tice H."/>
            <person name="Pitluck S."/>
            <person name="Cheng J.F."/>
            <person name="Chertkov O."/>
            <person name="Brettin T."/>
            <person name="Han C."/>
            <person name="Detter J.C."/>
            <person name="Kuske C."/>
            <person name="Bruce D."/>
            <person name="Goodwin L."/>
            <person name="Ovchinikova G."/>
            <person name="Pati A."/>
            <person name="Mikhailova N."/>
            <person name="Chen A."/>
            <person name="Palaniappan K."/>
            <person name="Land M."/>
            <person name="Hauser L."/>
            <person name="Chang Y.J."/>
            <person name="Jeffries C.D."/>
            <person name="Chain P."/>
            <person name="Rohde M."/>
            <person name="Goker M."/>
            <person name="Bristow J."/>
            <person name="Eisen J.A."/>
            <person name="Markowitz V."/>
            <person name="Hugenholtz P."/>
            <person name="Kyrpides N.C."/>
            <person name="Klenk H.P."/>
            <person name="Lapidus A."/>
        </authorList>
    </citation>
    <scope>NUCLEOTIDE SEQUENCE [LARGE SCALE GENOMIC DNA]</scope>
    <source>
        <strain evidence="19">ATCC 27377 / DSM 6068 / ICPB 4128</strain>
    </source>
</reference>
<dbReference type="InterPro" id="IPR008971">
    <property type="entry name" value="HSP40/DnaJ_pept-bd"/>
</dbReference>
<evidence type="ECO:0000259" key="17">
    <source>
        <dbReference type="PROSITE" id="PS51188"/>
    </source>
</evidence>
<dbReference type="Pfam" id="PF00226">
    <property type="entry name" value="DnaJ"/>
    <property type="match status" value="1"/>
</dbReference>
<evidence type="ECO:0000256" key="7">
    <source>
        <dbReference type="ARBA" id="ARBA00022771"/>
    </source>
</evidence>
<dbReference type="STRING" id="530564.Psta_3026"/>
<evidence type="ECO:0000256" key="13">
    <source>
        <dbReference type="ARBA" id="ARBA00067609"/>
    </source>
</evidence>
<feature type="binding site" evidence="14">
    <location>
        <position position="144"/>
    </location>
    <ligand>
        <name>Zn(2+)</name>
        <dbReference type="ChEBI" id="CHEBI:29105"/>
        <label>1</label>
    </ligand>
</feature>
<dbReference type="SMART" id="SM00271">
    <property type="entry name" value="DnaJ"/>
    <property type="match status" value="1"/>
</dbReference>
<dbReference type="PANTHER" id="PTHR43096:SF48">
    <property type="entry name" value="CHAPERONE PROTEIN DNAJ"/>
    <property type="match status" value="1"/>
</dbReference>
<evidence type="ECO:0000256" key="1">
    <source>
        <dbReference type="ARBA" id="ARBA00004496"/>
    </source>
</evidence>
<dbReference type="Pfam" id="PF00684">
    <property type="entry name" value="DnaJ_CXXCXGXG"/>
    <property type="match status" value="1"/>
</dbReference>
<dbReference type="InterPro" id="IPR002939">
    <property type="entry name" value="DnaJ_C"/>
</dbReference>
<keyword evidence="19" id="KW-1185">Reference proteome</keyword>
<dbReference type="SUPFAM" id="SSF57938">
    <property type="entry name" value="DnaJ/Hsp40 cysteine-rich domain"/>
    <property type="match status" value="1"/>
</dbReference>
<comment type="subunit">
    <text evidence="2 14">Homodimer.</text>
</comment>
<comment type="function">
    <text evidence="11 14">Participates actively in the response to hyperosmotic and heat shock by preventing the aggregation of stress-denatured proteins and by disaggregating proteins, also in an autonomous, DnaK-independent fashion. Unfolded proteins bind initially to DnaJ; upon interaction with the DnaJ-bound protein, DnaK hydrolyzes its bound ATP, resulting in the formation of a stable complex. GrpE releases ADP from DnaK; ATP binding to DnaK triggers the release of the substrate protein, thus completing the reaction cycle. Several rounds of ATP-dependent interactions between DnaJ, DnaK and GrpE are required for fully efficient folding. Also involved, together with DnaK and GrpE, in the DNA replication of plasmids through activation of initiation proteins.</text>
</comment>
<feature type="binding site" evidence="14">
    <location>
        <position position="161"/>
    </location>
    <ligand>
        <name>Zn(2+)</name>
        <dbReference type="ChEBI" id="CHEBI:29105"/>
        <label>2</label>
    </ligand>
</feature>
<feature type="binding site" evidence="14">
    <location>
        <position position="164"/>
    </location>
    <ligand>
        <name>Zn(2+)</name>
        <dbReference type="ChEBI" id="CHEBI:29105"/>
        <label>2</label>
    </ligand>
</feature>
<evidence type="ECO:0000256" key="4">
    <source>
        <dbReference type="ARBA" id="ARBA00022705"/>
    </source>
</evidence>
<dbReference type="Pfam" id="PF01556">
    <property type="entry name" value="DnaJ_C"/>
    <property type="match status" value="1"/>
</dbReference>
<protein>
    <recommendedName>
        <fullName evidence="13 14">Chaperone protein DnaJ</fullName>
    </recommendedName>
</protein>
<dbReference type="PANTHER" id="PTHR43096">
    <property type="entry name" value="DNAJ HOMOLOG 1, MITOCHONDRIAL-RELATED"/>
    <property type="match status" value="1"/>
</dbReference>
<feature type="repeat" description="CXXCXGXG motif" evidence="14">
    <location>
        <begin position="183"/>
        <end position="190"/>
    </location>
</feature>
<dbReference type="Proteomes" id="UP000001887">
    <property type="component" value="Chromosome"/>
</dbReference>
<keyword evidence="10 14" id="KW-0143">Chaperone</keyword>
<comment type="similarity">
    <text evidence="12 14">Belongs to the DnaJ family.</text>
</comment>
<dbReference type="OrthoDB" id="9779889at2"/>
<feature type="repeat" description="CXXCXGXG motif" evidence="14">
    <location>
        <begin position="161"/>
        <end position="168"/>
    </location>
</feature>
<dbReference type="GO" id="GO:0031072">
    <property type="term" value="F:heat shock protein binding"/>
    <property type="evidence" value="ECO:0007669"/>
    <property type="project" value="InterPro"/>
</dbReference>
<dbReference type="SUPFAM" id="SSF46565">
    <property type="entry name" value="Chaperone J-domain"/>
    <property type="match status" value="1"/>
</dbReference>
<dbReference type="PRINTS" id="PR00625">
    <property type="entry name" value="JDOMAIN"/>
</dbReference>
<evidence type="ECO:0000256" key="6">
    <source>
        <dbReference type="ARBA" id="ARBA00022737"/>
    </source>
</evidence>
<feature type="binding site" evidence="14">
    <location>
        <position position="183"/>
    </location>
    <ligand>
        <name>Zn(2+)</name>
        <dbReference type="ChEBI" id="CHEBI:29105"/>
        <label>2</label>
    </ligand>
</feature>
<dbReference type="CDD" id="cd06257">
    <property type="entry name" value="DnaJ"/>
    <property type="match status" value="1"/>
</dbReference>
<keyword evidence="4 14" id="KW-0235">DNA replication</keyword>
<dbReference type="NCBIfam" id="TIGR02349">
    <property type="entry name" value="DnaJ_bact"/>
    <property type="match status" value="1"/>
</dbReference>
<keyword evidence="3 14" id="KW-0963">Cytoplasm</keyword>
<dbReference type="FunFam" id="2.60.260.20:FF:000004">
    <property type="entry name" value="Molecular chaperone DnaJ"/>
    <property type="match status" value="1"/>
</dbReference>
<dbReference type="CDD" id="cd10719">
    <property type="entry name" value="DnaJ_zf"/>
    <property type="match status" value="1"/>
</dbReference>
<dbReference type="Gene3D" id="1.10.287.110">
    <property type="entry name" value="DnaJ domain"/>
    <property type="match status" value="1"/>
</dbReference>
<feature type="repeat" description="CXXCXGXG motif" evidence="14">
    <location>
        <begin position="197"/>
        <end position="204"/>
    </location>
</feature>
<dbReference type="GO" id="GO:0042026">
    <property type="term" value="P:protein refolding"/>
    <property type="evidence" value="ECO:0007669"/>
    <property type="project" value="TreeGrafter"/>
</dbReference>
<evidence type="ECO:0000256" key="2">
    <source>
        <dbReference type="ARBA" id="ARBA00011738"/>
    </source>
</evidence>
<keyword evidence="9 14" id="KW-0346">Stress response</keyword>
<dbReference type="GO" id="GO:0051082">
    <property type="term" value="F:unfolded protein binding"/>
    <property type="evidence" value="ECO:0007669"/>
    <property type="project" value="UniProtKB-UniRule"/>
</dbReference>
<dbReference type="SUPFAM" id="SSF49493">
    <property type="entry name" value="HSP40/DnaJ peptide-binding domain"/>
    <property type="match status" value="2"/>
</dbReference>
<feature type="domain" description="CR-type" evidence="17">
    <location>
        <begin position="131"/>
        <end position="209"/>
    </location>
</feature>
<evidence type="ECO:0000256" key="14">
    <source>
        <dbReference type="HAMAP-Rule" id="MF_01152"/>
    </source>
</evidence>
<organism evidence="18 19">
    <name type="scientific">Pirellula staleyi (strain ATCC 27377 / DSM 6068 / ICPB 4128)</name>
    <name type="common">Pirella staleyi</name>
    <dbReference type="NCBI Taxonomy" id="530564"/>
    <lineage>
        <taxon>Bacteria</taxon>
        <taxon>Pseudomonadati</taxon>
        <taxon>Planctomycetota</taxon>
        <taxon>Planctomycetia</taxon>
        <taxon>Pirellulales</taxon>
        <taxon>Pirellulaceae</taxon>
        <taxon>Pirellula</taxon>
    </lineage>
</organism>
<evidence type="ECO:0000256" key="10">
    <source>
        <dbReference type="ARBA" id="ARBA00023186"/>
    </source>
</evidence>
<keyword evidence="7 14" id="KW-0863">Zinc-finger</keyword>
<feature type="repeat" description="CXXCXGXG motif" evidence="14">
    <location>
        <begin position="144"/>
        <end position="151"/>
    </location>
</feature>
<evidence type="ECO:0000256" key="9">
    <source>
        <dbReference type="ARBA" id="ARBA00023016"/>
    </source>
</evidence>
<evidence type="ECO:0000256" key="8">
    <source>
        <dbReference type="ARBA" id="ARBA00022833"/>
    </source>
</evidence>
<comment type="cofactor">
    <cofactor evidence="14">
        <name>Zn(2+)</name>
        <dbReference type="ChEBI" id="CHEBI:29105"/>
    </cofactor>
    <text evidence="14">Binds 2 Zn(2+) ions per monomer.</text>
</comment>
<evidence type="ECO:0000313" key="19">
    <source>
        <dbReference type="Proteomes" id="UP000001887"/>
    </source>
</evidence>
<keyword evidence="8 14" id="KW-0862">Zinc</keyword>
<evidence type="ECO:0000256" key="5">
    <source>
        <dbReference type="ARBA" id="ARBA00022723"/>
    </source>
</evidence>
<dbReference type="HAMAP" id="MF_01152">
    <property type="entry name" value="DnaJ"/>
    <property type="match status" value="1"/>
</dbReference>
<feature type="binding site" evidence="14">
    <location>
        <position position="200"/>
    </location>
    <ligand>
        <name>Zn(2+)</name>
        <dbReference type="ChEBI" id="CHEBI:29105"/>
        <label>1</label>
    </ligand>
</feature>
<keyword evidence="5 14" id="KW-0479">Metal-binding</keyword>
<dbReference type="GO" id="GO:0005737">
    <property type="term" value="C:cytoplasm"/>
    <property type="evidence" value="ECO:0007669"/>
    <property type="project" value="UniProtKB-SubCell"/>
</dbReference>
<dbReference type="GO" id="GO:0005524">
    <property type="term" value="F:ATP binding"/>
    <property type="evidence" value="ECO:0007669"/>
    <property type="project" value="InterPro"/>
</dbReference>
<dbReference type="HOGENOM" id="CLU_017633_0_7_0"/>
<feature type="zinc finger region" description="CR-type" evidence="15">
    <location>
        <begin position="131"/>
        <end position="209"/>
    </location>
</feature>
<dbReference type="FunFam" id="2.10.230.10:FF:000002">
    <property type="entry name" value="Molecular chaperone DnaJ"/>
    <property type="match status" value="1"/>
</dbReference>
<dbReference type="CDD" id="cd10747">
    <property type="entry name" value="DnaJ_C"/>
    <property type="match status" value="1"/>
</dbReference>
<evidence type="ECO:0000313" key="18">
    <source>
        <dbReference type="EMBL" id="ADB17691.1"/>
    </source>
</evidence>
<dbReference type="PROSITE" id="PS00636">
    <property type="entry name" value="DNAJ_1"/>
    <property type="match status" value="1"/>
</dbReference>
<keyword evidence="6 14" id="KW-0677">Repeat</keyword>
<evidence type="ECO:0000259" key="16">
    <source>
        <dbReference type="PROSITE" id="PS50076"/>
    </source>
</evidence>
<dbReference type="Gene3D" id="2.60.260.20">
    <property type="entry name" value="Urease metallochaperone UreE, N-terminal domain"/>
    <property type="match status" value="2"/>
</dbReference>
<dbReference type="InterPro" id="IPR012724">
    <property type="entry name" value="DnaJ"/>
</dbReference>
<dbReference type="FunFam" id="1.10.287.110:FF:000034">
    <property type="entry name" value="Chaperone protein DnaJ"/>
    <property type="match status" value="1"/>
</dbReference>
<dbReference type="InterPro" id="IPR001305">
    <property type="entry name" value="HSP_DnaJ_Cys-rich_dom"/>
</dbReference>
<sequence>MATKRDYYEVLGVSREASAKEISAAYRKLAVKYHPDANPGDENAVVMFKEAAEAYEILSDEEKRERYNRYGHAAAEQMGQQFHDVEDIFEAFGGIFGDLFGGGGRRGGKRQRRGQNIRVDVTLDLEEAARGVKRTVEFPRSKSCETCSGSGSRPGAQKATCRRCNGHGQVVQSMGFVRVQTTCPGCNGSGSMITDPCESCRGGGYVQKMEQLEVSIPAGIDDGMQVRLSGHGEPSPDGGPPGDVYCFVSVRKHQLFQRDGVHLILQMPITFSQAALGATIEVPTLDGPHDLKVSAGTQSGEVFRIRGRGVADPRGGGVGDLLVQTHIEVPKKLNARQKELLRELAELEHANVSPQRKSFLERLRDYFAPVETKPAASEEKQSS</sequence>
<name>D2R9E1_PIRSD</name>